<dbReference type="Proteomes" id="UP000594774">
    <property type="component" value="Chromosome"/>
</dbReference>
<dbReference type="EMBL" id="CP066023">
    <property type="protein sequence ID" value="QQB81652.1"/>
    <property type="molecule type" value="Genomic_DNA"/>
</dbReference>
<dbReference type="EMBL" id="CP065628">
    <property type="protein sequence ID" value="QPR31937.1"/>
    <property type="molecule type" value="Genomic_DNA"/>
</dbReference>
<protein>
    <submittedName>
        <fullName evidence="1">DUF3107 domain-containing protein</fullName>
    </submittedName>
</protein>
<keyword evidence="4" id="KW-1185">Reference proteome</keyword>
<evidence type="ECO:0000313" key="4">
    <source>
        <dbReference type="Proteomes" id="UP000595198"/>
    </source>
</evidence>
<evidence type="ECO:0000313" key="1">
    <source>
        <dbReference type="EMBL" id="QPR31937.1"/>
    </source>
</evidence>
<name>A0AB37GEG2_CORAY</name>
<dbReference type="AlphaFoldDB" id="A0AB37GEG2"/>
<evidence type="ECO:0000313" key="2">
    <source>
        <dbReference type="EMBL" id="QQB81652.1"/>
    </source>
</evidence>
<gene>
    <name evidence="1" type="ORF">I6G95_05890</name>
    <name evidence="2" type="ORF">I6H48_06460</name>
</gene>
<proteinExistence type="predicted"/>
<dbReference type="InterPro" id="IPR021456">
    <property type="entry name" value="DUF3107"/>
</dbReference>
<dbReference type="Proteomes" id="UP000595198">
    <property type="component" value="Chromosome"/>
</dbReference>
<sequence>MMSPMDITIGFADNTRELNIENVAGGEEVKAAISQKLAAGEGVIELSDGAGQEYLINADKVAYVRTGNNADRKVGFFA</sequence>
<reference evidence="3 4" key="1">
    <citation type="submission" date="2020-12" db="EMBL/GenBank/DDBJ databases">
        <title>FDA dAtabase for Regulatory Grade micrObial Sequences (FDA-ARGOS): Supporting development and validation of Infectious Disease Dx tests.</title>
        <authorList>
            <person name="Sproer C."/>
            <person name="Gronow S."/>
            <person name="Severitt S."/>
            <person name="Schroder I."/>
            <person name="Tallon L."/>
            <person name="Sadzewicz L."/>
            <person name="Zhao X."/>
            <person name="Boylan J."/>
            <person name="Ott S."/>
            <person name="Bowen H."/>
            <person name="Vavikolanu K."/>
            <person name="Mehta A."/>
            <person name="Aluvathingal J."/>
            <person name="Nadendla S."/>
            <person name="Lowell S."/>
            <person name="Myers T."/>
            <person name="Yan Y."/>
            <person name="Sichtig H."/>
        </authorList>
    </citation>
    <scope>NUCLEOTIDE SEQUENCE [LARGE SCALE GENOMIC DNA]</scope>
    <source>
        <strain evidence="1 3">FDAARGOS_938</strain>
        <strain evidence="2 4">FDAARGOS_991</strain>
    </source>
</reference>
<accession>A0AB37GEG2</accession>
<evidence type="ECO:0000313" key="3">
    <source>
        <dbReference type="Proteomes" id="UP000594774"/>
    </source>
</evidence>
<dbReference type="Pfam" id="PF11305">
    <property type="entry name" value="DUF3107"/>
    <property type="match status" value="1"/>
</dbReference>
<organism evidence="1 3">
    <name type="scientific">Corynebacterium amycolatum</name>
    <dbReference type="NCBI Taxonomy" id="43765"/>
    <lineage>
        <taxon>Bacteria</taxon>
        <taxon>Bacillati</taxon>
        <taxon>Actinomycetota</taxon>
        <taxon>Actinomycetes</taxon>
        <taxon>Mycobacteriales</taxon>
        <taxon>Corynebacteriaceae</taxon>
        <taxon>Corynebacterium</taxon>
    </lineage>
</organism>